<keyword evidence="4" id="KW-1185">Reference proteome</keyword>
<dbReference type="EC" id="3.5.1.28" evidence="3"/>
<dbReference type="InterPro" id="IPR002477">
    <property type="entry name" value="Peptidoglycan-bd-like"/>
</dbReference>
<dbReference type="Gene3D" id="1.10.101.10">
    <property type="entry name" value="PGBD-like superfamily/PGBD"/>
    <property type="match status" value="1"/>
</dbReference>
<reference evidence="3 4" key="1">
    <citation type="submission" date="2017-07" db="EMBL/GenBank/DDBJ databases">
        <title>Complete genome sequence of Actinoalloteichus hoggarensis DSM 45943, type strain of Actinoalloteichus hoggarensis.</title>
        <authorList>
            <person name="Ruckert C."/>
            <person name="Nouioui I."/>
            <person name="Willmese J."/>
            <person name="van Wezel G."/>
            <person name="Klenk H.-P."/>
            <person name="Kalinowski J."/>
            <person name="Zotchev S.B."/>
        </authorList>
    </citation>
    <scope>NUCLEOTIDE SEQUENCE [LARGE SCALE GENOMIC DNA]</scope>
    <source>
        <strain evidence="3 4">DSM 45943</strain>
    </source>
</reference>
<dbReference type="Pfam" id="PF01471">
    <property type="entry name" value="PG_binding_1"/>
    <property type="match status" value="1"/>
</dbReference>
<feature type="region of interest" description="Disordered" evidence="1">
    <location>
        <begin position="136"/>
        <end position="164"/>
    </location>
</feature>
<dbReference type="InterPro" id="IPR036366">
    <property type="entry name" value="PGBDSf"/>
</dbReference>
<gene>
    <name evidence="3" type="primary">cwlH</name>
    <name evidence="3" type="ORF">AHOG_16355</name>
</gene>
<evidence type="ECO:0000256" key="2">
    <source>
        <dbReference type="SAM" id="SignalP"/>
    </source>
</evidence>
<organism evidence="3 4">
    <name type="scientific">Actinoalloteichus hoggarensis</name>
    <dbReference type="NCBI Taxonomy" id="1470176"/>
    <lineage>
        <taxon>Bacteria</taxon>
        <taxon>Bacillati</taxon>
        <taxon>Actinomycetota</taxon>
        <taxon>Actinomycetes</taxon>
        <taxon>Pseudonocardiales</taxon>
        <taxon>Pseudonocardiaceae</taxon>
        <taxon>Actinoalloteichus</taxon>
    </lineage>
</organism>
<evidence type="ECO:0000313" key="3">
    <source>
        <dbReference type="EMBL" id="ASO20897.1"/>
    </source>
</evidence>
<feature type="signal peptide" evidence="2">
    <location>
        <begin position="1"/>
        <end position="24"/>
    </location>
</feature>
<feature type="chain" id="PRO_5043814442" evidence="2">
    <location>
        <begin position="25"/>
        <end position="164"/>
    </location>
</feature>
<proteinExistence type="predicted"/>
<evidence type="ECO:0000313" key="4">
    <source>
        <dbReference type="Proteomes" id="UP000204221"/>
    </source>
</evidence>
<dbReference type="OrthoDB" id="3828307at2"/>
<keyword evidence="2" id="KW-0732">Signal</keyword>
<dbReference type="SUPFAM" id="SSF47090">
    <property type="entry name" value="PGBD-like"/>
    <property type="match status" value="1"/>
</dbReference>
<dbReference type="EMBL" id="CP022521">
    <property type="protein sequence ID" value="ASO20897.1"/>
    <property type="molecule type" value="Genomic_DNA"/>
</dbReference>
<keyword evidence="3" id="KW-0378">Hydrolase</keyword>
<dbReference type="InterPro" id="IPR036365">
    <property type="entry name" value="PGBD-like_sf"/>
</dbReference>
<dbReference type="AlphaFoldDB" id="A0A221W619"/>
<dbReference type="RefSeq" id="WP_093942166.1">
    <property type="nucleotide sequence ID" value="NZ_CP022521.1"/>
</dbReference>
<name>A0A221W619_9PSEU</name>
<evidence type="ECO:0000256" key="1">
    <source>
        <dbReference type="SAM" id="MobiDB-lite"/>
    </source>
</evidence>
<dbReference type="GO" id="GO:0008745">
    <property type="term" value="F:N-acetylmuramoyl-L-alanine amidase activity"/>
    <property type="evidence" value="ECO:0007669"/>
    <property type="project" value="UniProtKB-EC"/>
</dbReference>
<dbReference type="KEGG" id="ahg:AHOG_16355"/>
<feature type="compositionally biased region" description="Basic and acidic residues" evidence="1">
    <location>
        <begin position="145"/>
        <end position="155"/>
    </location>
</feature>
<protein>
    <submittedName>
        <fullName evidence="3">N-acetylmuramoyl-L-alanine amidase CwlH</fullName>
        <ecNumber evidence="3">3.5.1.28</ecNumber>
    </submittedName>
</protein>
<accession>A0A221W619</accession>
<dbReference type="Proteomes" id="UP000204221">
    <property type="component" value="Chromosome"/>
</dbReference>
<sequence>MDWRNASASLGAALILLASSVTVASATESDSASAAQASCNTAWSIPGSVGVIPASTSSGVGCILGVGNQGSAVRALQNHLRVCNGQDISADGVYGPRTETAVRNVQRRHGITVDGTYGPQTRDAMRWRGASACTDWSKIPVPRPRQADHQTDDAAPHGGTRLAP</sequence>